<keyword evidence="11 12" id="KW-0472">Membrane</keyword>
<feature type="transmembrane region" description="Helical" evidence="12">
    <location>
        <begin position="21"/>
        <end position="39"/>
    </location>
</feature>
<dbReference type="RefSeq" id="WP_276731232.1">
    <property type="nucleotide sequence ID" value="NZ_JAFKMR010000023.1"/>
</dbReference>
<dbReference type="PANTHER" id="PTHR30485:SF1">
    <property type="entry name" value="CYTOCHROME YDHU-RELATED"/>
    <property type="match status" value="1"/>
</dbReference>
<keyword evidence="6 12" id="KW-0812">Transmembrane</keyword>
<evidence type="ECO:0000256" key="1">
    <source>
        <dbReference type="ARBA" id="ARBA00004651"/>
    </source>
</evidence>
<dbReference type="EMBL" id="JAFKMR010000023">
    <property type="protein sequence ID" value="MBN8744986.1"/>
    <property type="molecule type" value="Genomic_DNA"/>
</dbReference>
<keyword evidence="7" id="KW-0479">Metal-binding</keyword>
<dbReference type="InterPro" id="IPR016174">
    <property type="entry name" value="Di-haem_cyt_TM"/>
</dbReference>
<evidence type="ECO:0000256" key="6">
    <source>
        <dbReference type="ARBA" id="ARBA00022692"/>
    </source>
</evidence>
<dbReference type="AlphaFoldDB" id="A0A8I1MWG5"/>
<gene>
    <name evidence="14" type="ORF">J0I24_11850</name>
</gene>
<organism evidence="14 15">
    <name type="scientific">Thiomonas arsenitoxydans (strain DSM 22701 / CIP 110005 / 3As)</name>
    <dbReference type="NCBI Taxonomy" id="426114"/>
    <lineage>
        <taxon>Bacteria</taxon>
        <taxon>Pseudomonadati</taxon>
        <taxon>Pseudomonadota</taxon>
        <taxon>Betaproteobacteria</taxon>
        <taxon>Burkholderiales</taxon>
        <taxon>Thiomonas</taxon>
    </lineage>
</organism>
<dbReference type="InterPro" id="IPR051542">
    <property type="entry name" value="Hydrogenase_cytochrome"/>
</dbReference>
<keyword evidence="9 12" id="KW-1133">Transmembrane helix</keyword>
<feature type="transmembrane region" description="Helical" evidence="12">
    <location>
        <begin position="120"/>
        <end position="141"/>
    </location>
</feature>
<accession>A0A8I1MWG5</accession>
<comment type="similarity">
    <text evidence="2">Belongs to the HupC/HyaC/HydC family.</text>
</comment>
<keyword evidence="5" id="KW-0349">Heme</keyword>
<dbReference type="Proteomes" id="UP000664800">
    <property type="component" value="Unassembled WGS sequence"/>
</dbReference>
<evidence type="ECO:0000256" key="8">
    <source>
        <dbReference type="ARBA" id="ARBA00022982"/>
    </source>
</evidence>
<dbReference type="GO" id="GO:0009055">
    <property type="term" value="F:electron transfer activity"/>
    <property type="evidence" value="ECO:0007669"/>
    <property type="project" value="InterPro"/>
</dbReference>
<comment type="subcellular location">
    <subcellularLocation>
        <location evidence="1">Cell membrane</location>
        <topology evidence="1">Multi-pass membrane protein</topology>
    </subcellularLocation>
</comment>
<comment type="caution">
    <text evidence="14">The sequence shown here is derived from an EMBL/GenBank/DDBJ whole genome shotgun (WGS) entry which is preliminary data.</text>
</comment>
<proteinExistence type="inferred from homology"/>
<evidence type="ECO:0000259" key="13">
    <source>
        <dbReference type="Pfam" id="PF01292"/>
    </source>
</evidence>
<dbReference type="SUPFAM" id="SSF81342">
    <property type="entry name" value="Transmembrane di-heme cytochromes"/>
    <property type="match status" value="1"/>
</dbReference>
<dbReference type="InterPro" id="IPR011577">
    <property type="entry name" value="Cyt_b561_bac/Ni-Hgenase"/>
</dbReference>
<evidence type="ECO:0000313" key="15">
    <source>
        <dbReference type="Proteomes" id="UP000664800"/>
    </source>
</evidence>
<evidence type="ECO:0000256" key="12">
    <source>
        <dbReference type="SAM" id="Phobius"/>
    </source>
</evidence>
<evidence type="ECO:0000313" key="14">
    <source>
        <dbReference type="EMBL" id="MBN8744986.1"/>
    </source>
</evidence>
<evidence type="ECO:0000256" key="3">
    <source>
        <dbReference type="ARBA" id="ARBA00022448"/>
    </source>
</evidence>
<dbReference type="GO" id="GO:0005886">
    <property type="term" value="C:plasma membrane"/>
    <property type="evidence" value="ECO:0007669"/>
    <property type="project" value="UniProtKB-SubCell"/>
</dbReference>
<evidence type="ECO:0000256" key="9">
    <source>
        <dbReference type="ARBA" id="ARBA00022989"/>
    </source>
</evidence>
<dbReference type="Gene3D" id="1.20.950.20">
    <property type="entry name" value="Transmembrane di-heme cytochromes, Chain C"/>
    <property type="match status" value="1"/>
</dbReference>
<evidence type="ECO:0000256" key="4">
    <source>
        <dbReference type="ARBA" id="ARBA00022475"/>
    </source>
</evidence>
<evidence type="ECO:0000256" key="11">
    <source>
        <dbReference type="ARBA" id="ARBA00023136"/>
    </source>
</evidence>
<dbReference type="InterPro" id="IPR000516">
    <property type="entry name" value="Ni-dep_Hydgase_cyt-B"/>
</dbReference>
<evidence type="ECO:0000256" key="2">
    <source>
        <dbReference type="ARBA" id="ARBA00008622"/>
    </source>
</evidence>
<reference evidence="14" key="1">
    <citation type="submission" date="2021-02" db="EMBL/GenBank/DDBJ databases">
        <title>Thiocyanate and organic carbon inputs drive convergent selection for specific autotrophic Afipia and Thiobacillus strains within complex microbiomes.</title>
        <authorList>
            <person name="Huddy R.J."/>
            <person name="Sachdeva R."/>
            <person name="Kadzinga F."/>
            <person name="Kantor R.S."/>
            <person name="Harrison S.T.L."/>
            <person name="Banfield J.F."/>
        </authorList>
    </citation>
    <scope>NUCLEOTIDE SEQUENCE</scope>
    <source>
        <strain evidence="14">SCN18_13_7_16_R3_B_64_19</strain>
    </source>
</reference>
<feature type="transmembrane region" description="Helical" evidence="12">
    <location>
        <begin position="161"/>
        <end position="182"/>
    </location>
</feature>
<evidence type="ECO:0000256" key="10">
    <source>
        <dbReference type="ARBA" id="ARBA00023004"/>
    </source>
</evidence>
<dbReference type="PANTHER" id="PTHR30485">
    <property type="entry name" value="NI/FE-HYDROGENASE 1 B-TYPE CYTOCHROME SUBUNIT"/>
    <property type="match status" value="1"/>
</dbReference>
<dbReference type="Pfam" id="PF01292">
    <property type="entry name" value="Ni_hydr_CYTB"/>
    <property type="match status" value="1"/>
</dbReference>
<dbReference type="PRINTS" id="PR00161">
    <property type="entry name" value="NIHGNASECYTB"/>
</dbReference>
<evidence type="ECO:0000256" key="5">
    <source>
        <dbReference type="ARBA" id="ARBA00022617"/>
    </source>
</evidence>
<keyword evidence="4" id="KW-1003">Cell membrane</keyword>
<keyword evidence="8" id="KW-0249">Electron transport</keyword>
<keyword evidence="10" id="KW-0408">Iron</keyword>
<dbReference type="GO" id="GO:0005506">
    <property type="term" value="F:iron ion binding"/>
    <property type="evidence" value="ECO:0007669"/>
    <property type="project" value="InterPro"/>
</dbReference>
<evidence type="ECO:0000256" key="7">
    <source>
        <dbReference type="ARBA" id="ARBA00022723"/>
    </source>
</evidence>
<feature type="domain" description="Cytochrome b561 bacterial/Ni-hydrogenase" evidence="13">
    <location>
        <begin position="10"/>
        <end position="199"/>
    </location>
</feature>
<dbReference type="GO" id="GO:0020037">
    <property type="term" value="F:heme binding"/>
    <property type="evidence" value="ECO:0007669"/>
    <property type="project" value="TreeGrafter"/>
</dbReference>
<name>A0A8I1MWG5_THIA3</name>
<dbReference type="GO" id="GO:0022904">
    <property type="term" value="P:respiratory electron transport chain"/>
    <property type="evidence" value="ECO:0007669"/>
    <property type="project" value="InterPro"/>
</dbReference>
<sequence length="229" mass="26892">MSHKKHVILFKRFERFWHWSQAGLIILLMLTGFRIHGLYDLGVEFLTALRIHTFAAWALVTLWVFAIFWHFTTGEWKQYIPTFDKIFLVARHYAYGMFRGEDHPYHQTVARKHNPLQRLAYLWVKLMINPIIWISGIWLLFFADWGAWPIWKQWGISLQTVAWAHTIGAYMMLIFFIIHVYLTTTGHTPLAHIMAMIRGYEDEPVHHHQRAKAAPSAAPTATLTPGENV</sequence>
<protein>
    <submittedName>
        <fullName evidence="14">Cytochrome b/b6 domain-containing protein</fullName>
    </submittedName>
</protein>
<keyword evidence="3" id="KW-0813">Transport</keyword>
<feature type="transmembrane region" description="Helical" evidence="12">
    <location>
        <begin position="51"/>
        <end position="71"/>
    </location>
</feature>